<feature type="region of interest" description="Disordered" evidence="1">
    <location>
        <begin position="1"/>
        <end position="28"/>
    </location>
</feature>
<evidence type="ECO:0000256" key="1">
    <source>
        <dbReference type="SAM" id="MobiDB-lite"/>
    </source>
</evidence>
<evidence type="ECO:0000313" key="3">
    <source>
        <dbReference type="Proteomes" id="UP000653480"/>
    </source>
</evidence>
<dbReference type="RefSeq" id="WP_142575040.1">
    <property type="nucleotide sequence ID" value="NZ_BMMN01000014.1"/>
</dbReference>
<dbReference type="AlphaFoldDB" id="A0A8H9H4K9"/>
<dbReference type="EMBL" id="BMMN01000014">
    <property type="protein sequence ID" value="GGO26862.1"/>
    <property type="molecule type" value="Genomic_DNA"/>
</dbReference>
<accession>A0A8H9H4K9</accession>
<organism evidence="2 3">
    <name type="scientific">Microbispora bryophytorum</name>
    <dbReference type="NCBI Taxonomy" id="1460882"/>
    <lineage>
        <taxon>Bacteria</taxon>
        <taxon>Bacillati</taxon>
        <taxon>Actinomycetota</taxon>
        <taxon>Actinomycetes</taxon>
        <taxon>Streptosporangiales</taxon>
        <taxon>Streptosporangiaceae</taxon>
        <taxon>Microbispora</taxon>
    </lineage>
</organism>
<comment type="caution">
    <text evidence="2">The sequence shown here is derived from an EMBL/GenBank/DDBJ whole genome shotgun (WGS) entry which is preliminary data.</text>
</comment>
<dbReference type="Proteomes" id="UP000653480">
    <property type="component" value="Unassembled WGS sequence"/>
</dbReference>
<gene>
    <name evidence="2" type="ORF">GCM10011574_59770</name>
</gene>
<proteinExistence type="predicted"/>
<keyword evidence="3" id="KW-1185">Reference proteome</keyword>
<evidence type="ECO:0000313" key="2">
    <source>
        <dbReference type="EMBL" id="GGO26862.1"/>
    </source>
</evidence>
<name>A0A8H9H4K9_9ACTN</name>
<dbReference type="OrthoDB" id="3479972at2"/>
<dbReference type="InterPro" id="IPR053842">
    <property type="entry name" value="NikA-like"/>
</dbReference>
<reference evidence="2" key="1">
    <citation type="journal article" date="2014" name="Int. J. Syst. Evol. Microbiol.">
        <title>Complete genome sequence of Corynebacterium casei LMG S-19264T (=DSM 44701T), isolated from a smear-ripened cheese.</title>
        <authorList>
            <consortium name="US DOE Joint Genome Institute (JGI-PGF)"/>
            <person name="Walter F."/>
            <person name="Albersmeier A."/>
            <person name="Kalinowski J."/>
            <person name="Ruckert C."/>
        </authorList>
    </citation>
    <scope>NUCLEOTIDE SEQUENCE</scope>
    <source>
        <strain evidence="2">CGMCC 4.7138</strain>
    </source>
</reference>
<sequence>MSMSDGGEDTGSSTGSRQVRQRRRQREAVPRPHVVKFVLTEEEHADLRTAAERLGLAHGAYAAEAVLAAARMVNPPMPDPLREALIELMHAAGQVRRIGVNLNQAVAALNATGADPGNLVPYAAACARAVQRLDGIAEGVRKVIR</sequence>
<feature type="compositionally biased region" description="Low complexity" evidence="1">
    <location>
        <begin position="1"/>
        <end position="18"/>
    </location>
</feature>
<reference evidence="2" key="2">
    <citation type="submission" date="2020-09" db="EMBL/GenBank/DDBJ databases">
        <authorList>
            <person name="Sun Q."/>
            <person name="Zhou Y."/>
        </authorList>
    </citation>
    <scope>NUCLEOTIDE SEQUENCE</scope>
    <source>
        <strain evidence="2">CGMCC 4.7138</strain>
    </source>
</reference>
<dbReference type="Pfam" id="PF21983">
    <property type="entry name" value="NikA-like"/>
    <property type="match status" value="1"/>
</dbReference>
<protein>
    <recommendedName>
        <fullName evidence="4">MobC family plasmid mobilization relaxosome protein</fullName>
    </recommendedName>
</protein>
<evidence type="ECO:0008006" key="4">
    <source>
        <dbReference type="Google" id="ProtNLM"/>
    </source>
</evidence>